<dbReference type="Pfam" id="PF07171">
    <property type="entry name" value="MlrC_C"/>
    <property type="match status" value="1"/>
</dbReference>
<feature type="domain" description="Microcystin LR degradation protein MlrC C-terminal" evidence="2">
    <location>
        <begin position="311"/>
        <end position="490"/>
    </location>
</feature>
<accession>A0A193FVJ4</accession>
<keyword evidence="1" id="KW-0479">Metal-binding</keyword>
<protein>
    <recommendedName>
        <fullName evidence="1">Microcystinase C</fullName>
        <shortName evidence="1">MlrC</shortName>
    </recommendedName>
</protein>
<gene>
    <name evidence="4" type="ORF">BAU08_10970</name>
</gene>
<dbReference type="GO" id="GO:0008237">
    <property type="term" value="F:metallopeptidase activity"/>
    <property type="evidence" value="ECO:0007669"/>
    <property type="project" value="UniProtKB-KW"/>
</dbReference>
<dbReference type="InterPro" id="IPR009197">
    <property type="entry name" value="MlrC"/>
</dbReference>
<dbReference type="AlphaFoldDB" id="A0A193FVJ4"/>
<dbReference type="InterPro" id="IPR010799">
    <property type="entry name" value="MlrC_C"/>
</dbReference>
<keyword evidence="1" id="KW-0378">Hydrolase</keyword>
<dbReference type="STRING" id="463025.BAU08_10970"/>
<keyword evidence="1" id="KW-0645">Protease</keyword>
<comment type="similarity">
    <text evidence="1">Belongs to the peptidase M81 family.</text>
</comment>
<dbReference type="Proteomes" id="UP000092213">
    <property type="component" value="Chromosome"/>
</dbReference>
<feature type="domain" description="Microcystin LR degradation protein MlrC N-terminal" evidence="3">
    <location>
        <begin position="4"/>
        <end position="297"/>
    </location>
</feature>
<evidence type="ECO:0000313" key="4">
    <source>
        <dbReference type="EMBL" id="ANN71777.1"/>
    </source>
</evidence>
<comment type="cofactor">
    <cofactor evidence="1">
        <name>Zn(2+)</name>
        <dbReference type="ChEBI" id="CHEBI:29105"/>
    </cofactor>
    <text evidence="1">Binds 1 zinc ion per subunit.</text>
</comment>
<sequence>MSLRIALLGFAIESNRYAPVSTREDFVSRAYLAGDALMRDARSAAPRMTPEIPAFVRRMDATTAWTAVPILFANAESGGPVEHGFFADTLARFEAGLRAALPVDAVYICEHGAAITTQEDDPDGLVFETVRRIVGPDVPIVATVDLHANVSDRMVDQVDTLISYRRNPHVDMAERGAEAADVLRELVAGMRVEVAHARMPVCAPPTQLLTAPGTGPYADMIQKAEALLDDPRIVNISAVGGFAYGDTPKNGLTVLVTTRGDAGLAERLALDLAAPAWRDRAAFFPRLTPLDEAVALAVATGRDALRPAVLLADVADNPGGGARGNTPYLVRALLEAGAQGVIVGVITDPELAADAHAGGVGASLRARFNRSETTRYSEAFETDATVLALRDGKGVGRRGQLAGCSFDLGPSALIAVDGLRIVVITHRHQCHEPAFFEMFGLDIGAARTVVVKSRGHFRAAFDEFFPPERIYSVDAPGLTSPILSRFDFRRLPRPVVPLDPDTEWTPAVRRRPARAPGA</sequence>
<organism evidence="4 5">
    <name type="scientific">Bordetella bronchialis</name>
    <dbReference type="NCBI Taxonomy" id="463025"/>
    <lineage>
        <taxon>Bacteria</taxon>
        <taxon>Pseudomonadati</taxon>
        <taxon>Pseudomonadota</taxon>
        <taxon>Betaproteobacteria</taxon>
        <taxon>Burkholderiales</taxon>
        <taxon>Alcaligenaceae</taxon>
        <taxon>Bordetella</taxon>
    </lineage>
</organism>
<name>A0A193FVJ4_9BORD</name>
<dbReference type="RefSeq" id="WP_066669334.1">
    <property type="nucleotide sequence ID" value="NZ_CP016171.1"/>
</dbReference>
<dbReference type="Pfam" id="PF07364">
    <property type="entry name" value="DUF1485"/>
    <property type="match status" value="1"/>
</dbReference>
<dbReference type="EMBL" id="CP016171">
    <property type="protein sequence ID" value="ANN71777.1"/>
    <property type="molecule type" value="Genomic_DNA"/>
</dbReference>
<evidence type="ECO:0000256" key="1">
    <source>
        <dbReference type="PIRNR" id="PIRNR012702"/>
    </source>
</evidence>
<evidence type="ECO:0000259" key="3">
    <source>
        <dbReference type="Pfam" id="PF07364"/>
    </source>
</evidence>
<dbReference type="PIRSF" id="PIRSF012702">
    <property type="entry name" value="UCP012702"/>
    <property type="match status" value="1"/>
</dbReference>
<dbReference type="GO" id="GO:0046872">
    <property type="term" value="F:metal ion binding"/>
    <property type="evidence" value="ECO:0007669"/>
    <property type="project" value="UniProtKB-KW"/>
</dbReference>
<reference evidence="4 5" key="1">
    <citation type="submission" date="2016-06" db="EMBL/GenBank/DDBJ databases">
        <title>Complete genome sequences of Bordetella bronchialis and Bordetella flabilis.</title>
        <authorList>
            <person name="LiPuma J.J."/>
            <person name="Spilker T."/>
        </authorList>
    </citation>
    <scope>NUCLEOTIDE SEQUENCE [LARGE SCALE GENOMIC DNA]</scope>
    <source>
        <strain evidence="4 5">AU17976</strain>
    </source>
</reference>
<dbReference type="InterPro" id="IPR015995">
    <property type="entry name" value="MlrC_N"/>
</dbReference>
<keyword evidence="1" id="KW-0482">Metalloprotease</keyword>
<dbReference type="GO" id="GO:0006508">
    <property type="term" value="P:proteolysis"/>
    <property type="evidence" value="ECO:0007669"/>
    <property type="project" value="UniProtKB-KW"/>
</dbReference>
<comment type="function">
    <text evidence="1">Involved in peptidolytic degradation of cyclic heptapeptide hepatotoxin microcystin (MC).</text>
</comment>
<evidence type="ECO:0000313" key="5">
    <source>
        <dbReference type="Proteomes" id="UP000092213"/>
    </source>
</evidence>
<evidence type="ECO:0000259" key="2">
    <source>
        <dbReference type="Pfam" id="PF07171"/>
    </source>
</evidence>
<proteinExistence type="inferred from homology"/>